<reference evidence="7" key="1">
    <citation type="submission" date="2021-05" db="EMBL/GenBank/DDBJ databases">
        <title>Energy efficiency and biological interactions define the core microbiome of deep oligotrophic groundwater.</title>
        <authorList>
            <person name="Mehrshad M."/>
            <person name="Lopez-Fernandez M."/>
            <person name="Bell E."/>
            <person name="Bernier-Latmani R."/>
            <person name="Bertilsson S."/>
            <person name="Dopson M."/>
        </authorList>
    </citation>
    <scope>NUCLEOTIDE SEQUENCE</scope>
    <source>
        <strain evidence="7">Modern_marine.mb.64</strain>
    </source>
</reference>
<accession>A0A948W7S0</accession>
<dbReference type="Proteomes" id="UP000777784">
    <property type="component" value="Unassembled WGS sequence"/>
</dbReference>
<keyword evidence="3 5" id="KW-1133">Transmembrane helix</keyword>
<feature type="transmembrane region" description="Helical" evidence="5">
    <location>
        <begin position="79"/>
        <end position="102"/>
    </location>
</feature>
<proteinExistence type="inferred from homology"/>
<gene>
    <name evidence="5" type="primary">nuoH</name>
    <name evidence="7" type="ORF">KJ970_18370</name>
</gene>
<keyword evidence="5 6" id="KW-0520">NAD</keyword>
<feature type="transmembrane region" description="Helical" evidence="5">
    <location>
        <begin position="163"/>
        <end position="181"/>
    </location>
</feature>
<keyword evidence="5" id="KW-0874">Quinone</keyword>
<evidence type="ECO:0000313" key="8">
    <source>
        <dbReference type="Proteomes" id="UP000777784"/>
    </source>
</evidence>
<feature type="transmembrane region" description="Helical" evidence="5">
    <location>
        <begin position="122"/>
        <end position="142"/>
    </location>
</feature>
<evidence type="ECO:0000256" key="6">
    <source>
        <dbReference type="RuleBase" id="RU000471"/>
    </source>
</evidence>
<name>A0A948W7S0_UNCEI</name>
<organism evidence="7 8">
    <name type="scientific">Eiseniibacteriota bacterium</name>
    <dbReference type="NCBI Taxonomy" id="2212470"/>
    <lineage>
        <taxon>Bacteria</taxon>
        <taxon>Candidatus Eiseniibacteriota</taxon>
    </lineage>
</organism>
<feature type="transmembrane region" description="Helical" evidence="5">
    <location>
        <begin position="287"/>
        <end position="309"/>
    </location>
</feature>
<comment type="similarity">
    <text evidence="5 6">Belongs to the complex I subunit 1 family.</text>
</comment>
<keyword evidence="5" id="KW-1278">Translocase</keyword>
<dbReference type="Pfam" id="PF00146">
    <property type="entry name" value="NADHdh"/>
    <property type="match status" value="2"/>
</dbReference>
<comment type="caution">
    <text evidence="5">Lacks conserved residue(s) required for the propagation of feature annotation.</text>
</comment>
<dbReference type="InterPro" id="IPR018086">
    <property type="entry name" value="NADH_UbQ_OxRdtase_su1_CS"/>
</dbReference>
<dbReference type="HAMAP" id="MF_01350">
    <property type="entry name" value="NDH1_NuoH"/>
    <property type="match status" value="1"/>
</dbReference>
<dbReference type="GO" id="GO:0016655">
    <property type="term" value="F:oxidoreductase activity, acting on NAD(P)H, quinone or similar compound as acceptor"/>
    <property type="evidence" value="ECO:0007669"/>
    <property type="project" value="UniProtKB-UniRule"/>
</dbReference>
<keyword evidence="2 5" id="KW-0812">Transmembrane</keyword>
<feature type="transmembrane region" description="Helical" evidence="5">
    <location>
        <begin position="405"/>
        <end position="423"/>
    </location>
</feature>
<dbReference type="PANTHER" id="PTHR11432:SF3">
    <property type="entry name" value="NADH-UBIQUINONE OXIDOREDUCTASE CHAIN 1"/>
    <property type="match status" value="1"/>
</dbReference>
<evidence type="ECO:0000256" key="1">
    <source>
        <dbReference type="ARBA" id="ARBA00004141"/>
    </source>
</evidence>
<feature type="transmembrane region" description="Helical" evidence="5">
    <location>
        <begin position="7"/>
        <end position="28"/>
    </location>
</feature>
<dbReference type="GO" id="GO:0048038">
    <property type="term" value="F:quinone binding"/>
    <property type="evidence" value="ECO:0007669"/>
    <property type="project" value="UniProtKB-KW"/>
</dbReference>
<feature type="transmembrane region" description="Helical" evidence="5">
    <location>
        <begin position="330"/>
        <end position="354"/>
    </location>
</feature>
<keyword evidence="5" id="KW-1003">Cell membrane</keyword>
<dbReference type="GO" id="GO:0003954">
    <property type="term" value="F:NADH dehydrogenase activity"/>
    <property type="evidence" value="ECO:0007669"/>
    <property type="project" value="TreeGrafter"/>
</dbReference>
<evidence type="ECO:0000256" key="4">
    <source>
        <dbReference type="ARBA" id="ARBA00023136"/>
    </source>
</evidence>
<dbReference type="EMBL" id="JAHJDP010000104">
    <property type="protein sequence ID" value="MBU2692889.1"/>
    <property type="molecule type" value="Genomic_DNA"/>
</dbReference>
<keyword evidence="4 5" id="KW-0472">Membrane</keyword>
<feature type="transmembrane region" description="Helical" evidence="5">
    <location>
        <begin position="201"/>
        <end position="219"/>
    </location>
</feature>
<evidence type="ECO:0000256" key="2">
    <source>
        <dbReference type="ARBA" id="ARBA00022692"/>
    </source>
</evidence>
<dbReference type="GO" id="GO:0009060">
    <property type="term" value="P:aerobic respiration"/>
    <property type="evidence" value="ECO:0007669"/>
    <property type="project" value="TreeGrafter"/>
</dbReference>
<comment type="subcellular location">
    <subcellularLocation>
        <location evidence="5 6">Cell membrane</location>
        <topology evidence="5 6">Multi-pass membrane protein</topology>
    </subcellularLocation>
    <subcellularLocation>
        <location evidence="1">Membrane</location>
        <topology evidence="1">Multi-pass membrane protein</topology>
    </subcellularLocation>
</comment>
<comment type="subunit">
    <text evidence="5">NDH-1 is composed of 14 different subunits. Subunits NuoA, H, J, K, L, M, N constitute the membrane sector of the complex.</text>
</comment>
<dbReference type="PANTHER" id="PTHR11432">
    <property type="entry name" value="NADH DEHYDROGENASE SUBUNIT 1"/>
    <property type="match status" value="1"/>
</dbReference>
<sequence length="424" mass="46729">MPDGLVTLIKACCVLAFQMILVVVLIWFERKGAAYIQDRTGPNRAEIFGIRLAGLVHPVADVLKLVFKEEITPPHVRKFYFRLAPIVSLMVALLPLAVIPFADILPGDGGGFSFQTLNLNVGILYILAVSSFGVFGIIFAGWGSNNKYSMLGGMRASAQMISYELAMGLSIVGVLMVYGTLELNEMVRYQGGLLWGFLPRWGIFVQPIAAILFMTAAFAESNRNPFDLPEGESEIVGFHVEYSSMKFACFFVGEYGHIVVVSSIFTALFLGGWQIPWLPTPVLRENAGFATAALLLFGVVGGVVFAGLFGKWRGRLHELYTDRRKNEGQVWMICAAAIAVICAVILLAGFWRGLSPQGSLITAAVVQIICFMAKVVLVSFFFIWVRWTLPRFRYDQLMSLGWKNLVPLAIFNILITGFILLGVG</sequence>
<protein>
    <recommendedName>
        <fullName evidence="5">NADH-quinone oxidoreductase subunit H</fullName>
        <ecNumber evidence="5">7.1.1.-</ecNumber>
    </recommendedName>
    <alternativeName>
        <fullName evidence="5">NADH dehydrogenase I subunit H</fullName>
    </alternativeName>
    <alternativeName>
        <fullName evidence="5">NDH-1 subunit H</fullName>
    </alternativeName>
</protein>
<dbReference type="InterPro" id="IPR001694">
    <property type="entry name" value="NADH_UbQ_OxRdtase_su1/FPO"/>
</dbReference>
<dbReference type="AlphaFoldDB" id="A0A948W7S0"/>
<dbReference type="PROSITE" id="PS00668">
    <property type="entry name" value="COMPLEX1_ND1_2"/>
    <property type="match status" value="1"/>
</dbReference>
<keyword evidence="5" id="KW-0830">Ubiquinone</keyword>
<evidence type="ECO:0000256" key="5">
    <source>
        <dbReference type="HAMAP-Rule" id="MF_01350"/>
    </source>
</evidence>
<dbReference type="EC" id="7.1.1.-" evidence="5"/>
<evidence type="ECO:0000313" key="7">
    <source>
        <dbReference type="EMBL" id="MBU2692889.1"/>
    </source>
</evidence>
<evidence type="ECO:0000256" key="3">
    <source>
        <dbReference type="ARBA" id="ARBA00022989"/>
    </source>
</evidence>
<feature type="transmembrane region" description="Helical" evidence="5">
    <location>
        <begin position="255"/>
        <end position="275"/>
    </location>
</feature>
<comment type="catalytic activity">
    <reaction evidence="5">
        <text>a quinone + NADH + 5 H(+)(in) = a quinol + NAD(+) + 4 H(+)(out)</text>
        <dbReference type="Rhea" id="RHEA:57888"/>
        <dbReference type="ChEBI" id="CHEBI:15378"/>
        <dbReference type="ChEBI" id="CHEBI:24646"/>
        <dbReference type="ChEBI" id="CHEBI:57540"/>
        <dbReference type="ChEBI" id="CHEBI:57945"/>
        <dbReference type="ChEBI" id="CHEBI:132124"/>
    </reaction>
</comment>
<feature type="transmembrane region" description="Helical" evidence="5">
    <location>
        <begin position="360"/>
        <end position="385"/>
    </location>
</feature>
<comment type="caution">
    <text evidence="7">The sequence shown here is derived from an EMBL/GenBank/DDBJ whole genome shotgun (WGS) entry which is preliminary data.</text>
</comment>
<dbReference type="GO" id="GO:0005886">
    <property type="term" value="C:plasma membrane"/>
    <property type="evidence" value="ECO:0007669"/>
    <property type="project" value="UniProtKB-SubCell"/>
</dbReference>
<comment type="function">
    <text evidence="5">NDH-1 shuttles electrons from NADH, via FMN and iron-sulfur (Fe-S) centers, to quinones in the respiratory chain. The immediate electron acceptor for the enzyme in this species is believed to be ubiquinone. Couples the redox reaction to proton translocation (for every two electrons transferred, four hydrogen ions are translocated across the cytoplasmic membrane), and thus conserves the redox energy in a proton gradient. This subunit may bind ubiquinone.</text>
</comment>